<feature type="non-terminal residue" evidence="2">
    <location>
        <position position="60"/>
    </location>
</feature>
<dbReference type="Proteomes" id="UP000265520">
    <property type="component" value="Unassembled WGS sequence"/>
</dbReference>
<evidence type="ECO:0000256" key="1">
    <source>
        <dbReference type="SAM" id="MobiDB-lite"/>
    </source>
</evidence>
<dbReference type="AlphaFoldDB" id="A0A392PAZ2"/>
<feature type="non-terminal residue" evidence="2">
    <location>
        <position position="1"/>
    </location>
</feature>
<sequence length="60" mass="6866">ELESEDSEEDSEEDADSVEDAADFAEEEELQDFIQTLRYRGGQPDDEKVAEDEPNEIVEE</sequence>
<feature type="region of interest" description="Disordered" evidence="1">
    <location>
        <begin position="1"/>
        <end position="23"/>
    </location>
</feature>
<organism evidence="2 3">
    <name type="scientific">Trifolium medium</name>
    <dbReference type="NCBI Taxonomy" id="97028"/>
    <lineage>
        <taxon>Eukaryota</taxon>
        <taxon>Viridiplantae</taxon>
        <taxon>Streptophyta</taxon>
        <taxon>Embryophyta</taxon>
        <taxon>Tracheophyta</taxon>
        <taxon>Spermatophyta</taxon>
        <taxon>Magnoliopsida</taxon>
        <taxon>eudicotyledons</taxon>
        <taxon>Gunneridae</taxon>
        <taxon>Pentapetalae</taxon>
        <taxon>rosids</taxon>
        <taxon>fabids</taxon>
        <taxon>Fabales</taxon>
        <taxon>Fabaceae</taxon>
        <taxon>Papilionoideae</taxon>
        <taxon>50 kb inversion clade</taxon>
        <taxon>NPAAA clade</taxon>
        <taxon>Hologalegina</taxon>
        <taxon>IRL clade</taxon>
        <taxon>Trifolieae</taxon>
        <taxon>Trifolium</taxon>
    </lineage>
</organism>
<keyword evidence="3" id="KW-1185">Reference proteome</keyword>
<comment type="caution">
    <text evidence="2">The sequence shown here is derived from an EMBL/GenBank/DDBJ whole genome shotgun (WGS) entry which is preliminary data.</text>
</comment>
<accession>A0A392PAZ2</accession>
<evidence type="ECO:0000313" key="2">
    <source>
        <dbReference type="EMBL" id="MCI09273.1"/>
    </source>
</evidence>
<feature type="region of interest" description="Disordered" evidence="1">
    <location>
        <begin position="39"/>
        <end position="60"/>
    </location>
</feature>
<reference evidence="2 3" key="1">
    <citation type="journal article" date="2018" name="Front. Plant Sci.">
        <title>Red Clover (Trifolium pratense) and Zigzag Clover (T. medium) - A Picture of Genomic Similarities and Differences.</title>
        <authorList>
            <person name="Dluhosova J."/>
            <person name="Istvanek J."/>
            <person name="Nedelnik J."/>
            <person name="Repkova J."/>
        </authorList>
    </citation>
    <scope>NUCLEOTIDE SEQUENCE [LARGE SCALE GENOMIC DNA]</scope>
    <source>
        <strain evidence="3">cv. 10/8</strain>
        <tissue evidence="2">Leaf</tissue>
    </source>
</reference>
<protein>
    <submittedName>
        <fullName evidence="2">Uncharacterized protein</fullName>
    </submittedName>
</protein>
<evidence type="ECO:0000313" key="3">
    <source>
        <dbReference type="Proteomes" id="UP000265520"/>
    </source>
</evidence>
<name>A0A392PAZ2_9FABA</name>
<dbReference type="EMBL" id="LXQA010072046">
    <property type="protein sequence ID" value="MCI09273.1"/>
    <property type="molecule type" value="Genomic_DNA"/>
</dbReference>
<feature type="compositionally biased region" description="Acidic residues" evidence="1">
    <location>
        <begin position="48"/>
        <end position="60"/>
    </location>
</feature>
<proteinExistence type="predicted"/>